<dbReference type="AlphaFoldDB" id="A0A1B6MFF3"/>
<feature type="transmembrane region" description="Helical" evidence="1">
    <location>
        <begin position="20"/>
        <end position="41"/>
    </location>
</feature>
<feature type="transmembrane region" description="Helical" evidence="1">
    <location>
        <begin position="238"/>
        <end position="260"/>
    </location>
</feature>
<keyword evidence="1" id="KW-0812">Transmembrane</keyword>
<organism evidence="2">
    <name type="scientific">Graphocephala atropunctata</name>
    <dbReference type="NCBI Taxonomy" id="36148"/>
    <lineage>
        <taxon>Eukaryota</taxon>
        <taxon>Metazoa</taxon>
        <taxon>Ecdysozoa</taxon>
        <taxon>Arthropoda</taxon>
        <taxon>Hexapoda</taxon>
        <taxon>Insecta</taxon>
        <taxon>Pterygota</taxon>
        <taxon>Neoptera</taxon>
        <taxon>Paraneoptera</taxon>
        <taxon>Hemiptera</taxon>
        <taxon>Auchenorrhyncha</taxon>
        <taxon>Membracoidea</taxon>
        <taxon>Cicadellidae</taxon>
        <taxon>Cicadellinae</taxon>
        <taxon>Cicadellini</taxon>
        <taxon>Graphocephala</taxon>
    </lineage>
</organism>
<gene>
    <name evidence="2" type="ORF">g.6383</name>
</gene>
<keyword evidence="1" id="KW-0472">Membrane</keyword>
<feature type="transmembrane region" description="Helical" evidence="1">
    <location>
        <begin position="148"/>
        <end position="172"/>
    </location>
</feature>
<accession>A0A1B6MFF3</accession>
<feature type="transmembrane region" description="Helical" evidence="1">
    <location>
        <begin position="62"/>
        <end position="80"/>
    </location>
</feature>
<feature type="transmembrane region" description="Helical" evidence="1">
    <location>
        <begin position="204"/>
        <end position="226"/>
    </location>
</feature>
<dbReference type="EMBL" id="GEBQ01005307">
    <property type="protein sequence ID" value="JAT34670.1"/>
    <property type="molecule type" value="Transcribed_RNA"/>
</dbReference>
<sequence length="303" mass="34564">MKKMSILIEHCIRTFEKPPLLPGFIVATTIFILLKRTYAAAIKRLLTRIQLQVLDRDEITKVLWYLGFELTSLFLILSLTDGAASDVINVPRDGHLRLDLHLRACKLFQDTYIPGVKSAVVLHCAFFASEGITCLFNETHKKLECVKIQLLFVLLILTYLSRCPLYGIYLLYLNHKCSLQLDLSKLFVLLSRFTNSSNLRRISVGFYAIHIILWIGTFLLTVPIFLAMNKTINSEMLFAELNILIIIHSMVCALLLITLMEAPFGRMSMSVVYNGPTNPRTLMYYLFGTIVTARRTSSAFNEK</sequence>
<evidence type="ECO:0000313" key="2">
    <source>
        <dbReference type="EMBL" id="JAT34670.1"/>
    </source>
</evidence>
<evidence type="ECO:0000256" key="1">
    <source>
        <dbReference type="SAM" id="Phobius"/>
    </source>
</evidence>
<feature type="transmembrane region" description="Helical" evidence="1">
    <location>
        <begin position="116"/>
        <end position="136"/>
    </location>
</feature>
<protein>
    <submittedName>
        <fullName evidence="2">Uncharacterized protein</fullName>
    </submittedName>
</protein>
<reference evidence="2" key="1">
    <citation type="submission" date="2015-11" db="EMBL/GenBank/DDBJ databases">
        <title>De novo transcriptome assembly of four potential Pierce s Disease insect vectors from Arizona vineyards.</title>
        <authorList>
            <person name="Tassone E.E."/>
        </authorList>
    </citation>
    <scope>NUCLEOTIDE SEQUENCE</scope>
</reference>
<feature type="non-terminal residue" evidence="2">
    <location>
        <position position="303"/>
    </location>
</feature>
<name>A0A1B6MFF3_9HEMI</name>
<proteinExistence type="predicted"/>
<keyword evidence="1" id="KW-1133">Transmembrane helix</keyword>